<feature type="domain" description="HTH lysR-type" evidence="4">
    <location>
        <begin position="14"/>
        <end position="59"/>
    </location>
</feature>
<reference evidence="5" key="2">
    <citation type="submission" date="2019-04" db="EMBL/GenBank/DDBJ databases">
        <authorList>
            <person name="Zou H."/>
        </authorList>
    </citation>
    <scope>NUCLEOTIDE SEQUENCE</scope>
    <source>
        <strain evidence="5">2015oxa</strain>
    </source>
</reference>
<evidence type="ECO:0000256" key="2">
    <source>
        <dbReference type="ARBA" id="ARBA00023015"/>
    </source>
</evidence>
<dbReference type="GO" id="GO:0003700">
    <property type="term" value="F:DNA-binding transcription factor activity"/>
    <property type="evidence" value="ECO:0007669"/>
    <property type="project" value="InterPro"/>
</dbReference>
<evidence type="ECO:0000256" key="1">
    <source>
        <dbReference type="ARBA" id="ARBA00009437"/>
    </source>
</evidence>
<comment type="similarity">
    <text evidence="1">Belongs to the LysR transcriptional regulatory family.</text>
</comment>
<dbReference type="PROSITE" id="PS50931">
    <property type="entry name" value="HTH_LYSR"/>
    <property type="match status" value="1"/>
</dbReference>
<dbReference type="EMBL" id="SUNE01000002">
    <property type="protein sequence ID" value="MDG5899222.1"/>
    <property type="molecule type" value="Genomic_DNA"/>
</dbReference>
<organism evidence="5">
    <name type="scientific">Shewanella xiamenensis</name>
    <dbReference type="NCBI Taxonomy" id="332186"/>
    <lineage>
        <taxon>Bacteria</taxon>
        <taxon>Pseudomonadati</taxon>
        <taxon>Pseudomonadota</taxon>
        <taxon>Gammaproteobacteria</taxon>
        <taxon>Alteromonadales</taxon>
        <taxon>Shewanellaceae</taxon>
        <taxon>Shewanella</taxon>
    </lineage>
</organism>
<evidence type="ECO:0000256" key="3">
    <source>
        <dbReference type="ARBA" id="ARBA00023163"/>
    </source>
</evidence>
<dbReference type="SUPFAM" id="SSF46785">
    <property type="entry name" value="Winged helix' DNA-binding domain"/>
    <property type="match status" value="1"/>
</dbReference>
<keyword evidence="2" id="KW-0805">Transcription regulation</keyword>
<proteinExistence type="inferred from homology"/>
<dbReference type="GO" id="GO:0000976">
    <property type="term" value="F:transcription cis-regulatory region binding"/>
    <property type="evidence" value="ECO:0007669"/>
    <property type="project" value="TreeGrafter"/>
</dbReference>
<dbReference type="Pfam" id="PF00126">
    <property type="entry name" value="HTH_1"/>
    <property type="match status" value="1"/>
</dbReference>
<dbReference type="AlphaFoldDB" id="A0AAW6QTV8"/>
<dbReference type="PANTHER" id="PTHR30126">
    <property type="entry name" value="HTH-TYPE TRANSCRIPTIONAL REGULATOR"/>
    <property type="match status" value="1"/>
</dbReference>
<dbReference type="InterPro" id="IPR036388">
    <property type="entry name" value="WH-like_DNA-bd_sf"/>
</dbReference>
<dbReference type="RefSeq" id="WP_047534045.1">
    <property type="nucleotide sequence ID" value="NZ_BLRE01000041.1"/>
</dbReference>
<sequence>MISSGTVHAFYFSAKYSSFSRAAEILETTQPNISGQIIKLEKDLDTILFIRKQGRVSLSKEGEKLYLVAEKIVNSYKEFDSVVEYFFEEEPIVIVTQPRLYTKYVAPYLTDELINNNLFHIKTGELTAIKSWLDKEDADIVITEGLFDSHSRYINEGVIDVLKFSWAKKVNEQFDIPCPTLVHSKVWDHWHDLSSALNRNKEFKRKLIIDTPDFAERLIESGVGIGLLPNIMISNNANLEVCHGPTRNNVLGPICLYSKKYSQHKNLRSLVNMFKKESSDS</sequence>
<evidence type="ECO:0000313" key="5">
    <source>
        <dbReference type="EMBL" id="MDG5899222.1"/>
    </source>
</evidence>
<protein>
    <submittedName>
        <fullName evidence="5">LysR family transcriptional regulator</fullName>
    </submittedName>
</protein>
<evidence type="ECO:0000259" key="4">
    <source>
        <dbReference type="PROSITE" id="PS50931"/>
    </source>
</evidence>
<reference evidence="5" key="1">
    <citation type="journal article" date="2019" name="Int J Environ Res Public Health">
        <title>Characterization of Chromosome-Mediated BlaOXA-894 in Shewanella xiamenensis Isolated from Pig Wastewater.</title>
        <authorList>
            <person name="Zou H."/>
            <person name="Zhou Z."/>
            <person name="Xia H."/>
            <person name="Zhao Q."/>
            <person name="Li X."/>
        </authorList>
    </citation>
    <scope>NUCLEOTIDE SEQUENCE</scope>
    <source>
        <strain evidence="5">2015oxa</strain>
    </source>
</reference>
<accession>A0AAW6QTV8</accession>
<dbReference type="PANTHER" id="PTHR30126:SF22">
    <property type="entry name" value="HTH-TYPE TRANSCRIPTIONAL REGULATOR YHAJ-RELATED"/>
    <property type="match status" value="1"/>
</dbReference>
<comment type="caution">
    <text evidence="5">The sequence shown here is derived from an EMBL/GenBank/DDBJ whole genome shotgun (WGS) entry which is preliminary data.</text>
</comment>
<keyword evidence="3" id="KW-0804">Transcription</keyword>
<name>A0AAW6QTV8_9GAMM</name>
<dbReference type="InterPro" id="IPR000847">
    <property type="entry name" value="LysR_HTH_N"/>
</dbReference>
<gene>
    <name evidence="5" type="ORF">E2650_04750</name>
</gene>
<dbReference type="PRINTS" id="PR00039">
    <property type="entry name" value="HTHLYSR"/>
</dbReference>
<dbReference type="Gene3D" id="1.10.10.10">
    <property type="entry name" value="Winged helix-like DNA-binding domain superfamily/Winged helix DNA-binding domain"/>
    <property type="match status" value="1"/>
</dbReference>
<dbReference type="InterPro" id="IPR036390">
    <property type="entry name" value="WH_DNA-bd_sf"/>
</dbReference>
<dbReference type="Proteomes" id="UP001152518">
    <property type="component" value="Unassembled WGS sequence"/>
</dbReference>